<feature type="chain" id="PRO_5043887377" evidence="1">
    <location>
        <begin position="18"/>
        <end position="261"/>
    </location>
</feature>
<dbReference type="AlphaFoldDB" id="A0AAV4SHH5"/>
<reference evidence="2 3" key="1">
    <citation type="submission" date="2021-06" db="EMBL/GenBank/DDBJ databases">
        <title>Caerostris extrusa draft genome.</title>
        <authorList>
            <person name="Kono N."/>
            <person name="Arakawa K."/>
        </authorList>
    </citation>
    <scope>NUCLEOTIDE SEQUENCE [LARGE SCALE GENOMIC DNA]</scope>
</reference>
<proteinExistence type="predicted"/>
<keyword evidence="3" id="KW-1185">Reference proteome</keyword>
<evidence type="ECO:0000313" key="3">
    <source>
        <dbReference type="Proteomes" id="UP001054945"/>
    </source>
</evidence>
<comment type="caution">
    <text evidence="2">The sequence shown here is derived from an EMBL/GenBank/DDBJ whole genome shotgun (WGS) entry which is preliminary data.</text>
</comment>
<name>A0AAV4SHH5_CAEEX</name>
<evidence type="ECO:0000313" key="2">
    <source>
        <dbReference type="EMBL" id="GIY33409.1"/>
    </source>
</evidence>
<sequence length="261" mass="30076">MWIIAFVVLGTFNGALTKECGGHVRTPSSHNKWILKTQVGTSADNTCEAIDAKTLFLELLKYQSKPIDDTCEKAVEIVCFLQNGLKKVKKDINCLKQYIKKCGLQQVLANIYKGKVTLEEKKLIKSPYVFYFLHEKIYEDLIQGLRCFKSFLLHFLDRSVIYAEVYIKIYESLCYLPALDGTDSTVQLRECLFFILYDSSLIQQVTKFCKSLKEYVLLELIAAHKNAVCEESDYGEIYSYLQQISSATDRKFFVSNRLQKK</sequence>
<dbReference type="Proteomes" id="UP001054945">
    <property type="component" value="Unassembled WGS sequence"/>
</dbReference>
<organism evidence="2 3">
    <name type="scientific">Caerostris extrusa</name>
    <name type="common">Bark spider</name>
    <name type="synonym">Caerostris bankana</name>
    <dbReference type="NCBI Taxonomy" id="172846"/>
    <lineage>
        <taxon>Eukaryota</taxon>
        <taxon>Metazoa</taxon>
        <taxon>Ecdysozoa</taxon>
        <taxon>Arthropoda</taxon>
        <taxon>Chelicerata</taxon>
        <taxon>Arachnida</taxon>
        <taxon>Araneae</taxon>
        <taxon>Araneomorphae</taxon>
        <taxon>Entelegynae</taxon>
        <taxon>Araneoidea</taxon>
        <taxon>Araneidae</taxon>
        <taxon>Caerostris</taxon>
    </lineage>
</organism>
<accession>A0AAV4SHH5</accession>
<evidence type="ECO:0000256" key="1">
    <source>
        <dbReference type="SAM" id="SignalP"/>
    </source>
</evidence>
<protein>
    <submittedName>
        <fullName evidence="2">Uncharacterized protein</fullName>
    </submittedName>
</protein>
<feature type="signal peptide" evidence="1">
    <location>
        <begin position="1"/>
        <end position="17"/>
    </location>
</feature>
<gene>
    <name evidence="2" type="ORF">CEXT_524181</name>
</gene>
<keyword evidence="1" id="KW-0732">Signal</keyword>
<dbReference type="EMBL" id="BPLR01009635">
    <property type="protein sequence ID" value="GIY33409.1"/>
    <property type="molecule type" value="Genomic_DNA"/>
</dbReference>